<dbReference type="EMBL" id="CP036200">
    <property type="protein sequence ID" value="QBF84809.1"/>
    <property type="molecule type" value="Genomic_DNA"/>
</dbReference>
<dbReference type="OrthoDB" id="6267605at2"/>
<evidence type="ECO:0000313" key="2">
    <source>
        <dbReference type="Proteomes" id="UP000291106"/>
    </source>
</evidence>
<reference evidence="1 2" key="1">
    <citation type="submission" date="2019-02" db="EMBL/GenBank/DDBJ databases">
        <title>Shewanella sp. D4-2 isolated from Dokdo Island.</title>
        <authorList>
            <person name="Baek K."/>
        </authorList>
    </citation>
    <scope>NUCLEOTIDE SEQUENCE [LARGE SCALE GENOMIC DNA]</scope>
    <source>
        <strain evidence="1 2">D4-2</strain>
    </source>
</reference>
<name>A0A411PMS0_9GAMM</name>
<gene>
    <name evidence="1" type="ORF">EXU30_05940</name>
</gene>
<protein>
    <submittedName>
        <fullName evidence="1">Uncharacterized protein</fullName>
    </submittedName>
</protein>
<evidence type="ECO:0000313" key="1">
    <source>
        <dbReference type="EMBL" id="QBF84809.1"/>
    </source>
</evidence>
<dbReference type="KEGG" id="smai:EXU30_05940"/>
<dbReference type="Proteomes" id="UP000291106">
    <property type="component" value="Chromosome"/>
</dbReference>
<proteinExistence type="predicted"/>
<sequence length="110" mass="12994">MTADDFIEAKAPQLAFYGKAFLDEQLEYKEIQLYMWDVLEEWQCLVNTPQSKAQLPSETEQVFWHLLHCFDKWPEWAIRGNQYLRKQVDDCCDFLNIGGKFPDSCIGIRP</sequence>
<dbReference type="AlphaFoldDB" id="A0A411PMS0"/>
<organism evidence="1 2">
    <name type="scientific">Shewanella maritima</name>
    <dbReference type="NCBI Taxonomy" id="2520507"/>
    <lineage>
        <taxon>Bacteria</taxon>
        <taxon>Pseudomonadati</taxon>
        <taxon>Pseudomonadota</taxon>
        <taxon>Gammaproteobacteria</taxon>
        <taxon>Alteromonadales</taxon>
        <taxon>Shewanellaceae</taxon>
        <taxon>Shewanella</taxon>
    </lineage>
</organism>
<dbReference type="RefSeq" id="WP_130603283.1">
    <property type="nucleotide sequence ID" value="NZ_CP036200.1"/>
</dbReference>
<keyword evidence="2" id="KW-1185">Reference proteome</keyword>
<accession>A0A411PMS0</accession>